<evidence type="ECO:0000313" key="8">
    <source>
        <dbReference type="EMBL" id="ODH37381.1"/>
    </source>
</evidence>
<dbReference type="GO" id="GO:0032934">
    <property type="term" value="F:sterol binding"/>
    <property type="evidence" value="ECO:0007669"/>
    <property type="project" value="InterPro"/>
</dbReference>
<dbReference type="GO" id="GO:0032366">
    <property type="term" value="P:intracellular sterol transport"/>
    <property type="evidence" value="ECO:0007669"/>
    <property type="project" value="InterPro"/>
</dbReference>
<dbReference type="EMBL" id="LZYO01000084">
    <property type="protein sequence ID" value="ODH37381.1"/>
    <property type="molecule type" value="Genomic_DNA"/>
</dbReference>
<dbReference type="VEuPathDB" id="FungiDB:PADG_03176"/>
<comment type="caution">
    <text evidence="8">The sequence shown here is derived from an EMBL/GenBank/DDBJ whole genome shotgun (WGS) entry which is preliminary data.</text>
</comment>
<dbReference type="OrthoDB" id="6409159at2759"/>
<name>A0A1D2JI98_PARBR</name>
<dbReference type="SMART" id="SM00737">
    <property type="entry name" value="ML"/>
    <property type="match status" value="1"/>
</dbReference>
<evidence type="ECO:0000256" key="1">
    <source>
        <dbReference type="ARBA" id="ARBA00002053"/>
    </source>
</evidence>
<comment type="function">
    <text evidence="1">Catalyzes the intermembrane transfer of phosphatidylglycerol and phosphatidylinositol.</text>
</comment>
<dbReference type="Proteomes" id="UP000242814">
    <property type="component" value="Unassembled WGS sequence"/>
</dbReference>
<proteinExistence type="inferred from homology"/>
<evidence type="ECO:0000256" key="7">
    <source>
        <dbReference type="ARBA" id="ARBA00023055"/>
    </source>
</evidence>
<reference evidence="8 9" key="1">
    <citation type="submission" date="2016-06" db="EMBL/GenBank/DDBJ databases">
        <authorList>
            <person name="Kjaerup R.B."/>
            <person name="Dalgaard T.S."/>
            <person name="Juul-Madsen H.R."/>
        </authorList>
    </citation>
    <scope>NUCLEOTIDE SEQUENCE [LARGE SCALE GENOMIC DNA]</scope>
    <source>
        <strain evidence="8 9">Pb300</strain>
    </source>
</reference>
<protein>
    <recommendedName>
        <fullName evidence="4">Phosphatidylglycerol/phosphatidylinositol transfer protein</fullName>
    </recommendedName>
</protein>
<evidence type="ECO:0000256" key="5">
    <source>
        <dbReference type="ARBA" id="ARBA00022448"/>
    </source>
</evidence>
<dbReference type="PANTHER" id="PTHR11306:SF0">
    <property type="entry name" value="PHOSPHATIDYLGLYCEROL_PHOSPHATIDYLINOSITOL TRANSFER PROTEIN"/>
    <property type="match status" value="1"/>
</dbReference>
<evidence type="ECO:0000256" key="3">
    <source>
        <dbReference type="ARBA" id="ARBA00011245"/>
    </source>
</evidence>
<evidence type="ECO:0000256" key="2">
    <source>
        <dbReference type="ARBA" id="ARBA00006370"/>
    </source>
</evidence>
<dbReference type="CDD" id="cd00917">
    <property type="entry name" value="PG-PI_TP"/>
    <property type="match status" value="1"/>
</dbReference>
<dbReference type="SUPFAM" id="SSF81296">
    <property type="entry name" value="E set domains"/>
    <property type="match status" value="1"/>
</dbReference>
<dbReference type="InterPro" id="IPR003172">
    <property type="entry name" value="ML_dom"/>
</dbReference>
<dbReference type="InterPro" id="IPR033917">
    <property type="entry name" value="ML_PG-PI_TP"/>
</dbReference>
<dbReference type="InterPro" id="IPR039670">
    <property type="entry name" value="NPC2-like"/>
</dbReference>
<sequence length="173" mass="19017">MQLRAASILVLLWPSLAMGVPSLQLFGQPQIPFTPASADLMVPGQNPFSFCSMPSFDILTIESVDMNPNPPVPGETLVINATGYLSKDINYGSKVQLQVKYGLIRLINEEEDLCTEITNVDLSCPLEKGPMNVSKEVLLPKEIPPGTYTVYADANTEEKERITCLKAEVKFNL</sequence>
<dbReference type="InterPro" id="IPR014756">
    <property type="entry name" value="Ig_E-set"/>
</dbReference>
<keyword evidence="6" id="KW-0732">Signal</keyword>
<dbReference type="PANTHER" id="PTHR11306">
    <property type="entry name" value="NIEMANN PICK TYPE C2 PROTEIN NPC2-RELATED"/>
    <property type="match status" value="1"/>
</dbReference>
<dbReference type="AlphaFoldDB" id="A0A1D2JI98"/>
<comment type="subunit">
    <text evidence="3">Monomer.</text>
</comment>
<evidence type="ECO:0000313" key="9">
    <source>
        <dbReference type="Proteomes" id="UP000242814"/>
    </source>
</evidence>
<evidence type="ECO:0000256" key="4">
    <source>
        <dbReference type="ARBA" id="ARBA00016056"/>
    </source>
</evidence>
<dbReference type="VEuPathDB" id="FungiDB:PABG_00732"/>
<accession>A0A1D2JI98</accession>
<organism evidence="8 9">
    <name type="scientific">Paracoccidioides brasiliensis</name>
    <dbReference type="NCBI Taxonomy" id="121759"/>
    <lineage>
        <taxon>Eukaryota</taxon>
        <taxon>Fungi</taxon>
        <taxon>Dikarya</taxon>
        <taxon>Ascomycota</taxon>
        <taxon>Pezizomycotina</taxon>
        <taxon>Eurotiomycetes</taxon>
        <taxon>Eurotiomycetidae</taxon>
        <taxon>Onygenales</taxon>
        <taxon>Ajellomycetaceae</taxon>
        <taxon>Paracoccidioides</taxon>
    </lineage>
</organism>
<evidence type="ECO:0000256" key="6">
    <source>
        <dbReference type="ARBA" id="ARBA00022729"/>
    </source>
</evidence>
<keyword evidence="5" id="KW-0813">Transport</keyword>
<gene>
    <name evidence="8" type="ORF">ACO22_02656</name>
</gene>
<keyword evidence="7" id="KW-0445">Lipid transport</keyword>
<dbReference type="Pfam" id="PF02221">
    <property type="entry name" value="E1_DerP2_DerF2"/>
    <property type="match status" value="1"/>
</dbReference>
<dbReference type="Gene3D" id="2.60.40.770">
    <property type="match status" value="1"/>
</dbReference>
<comment type="similarity">
    <text evidence="2">Belongs to the NPC2 family.</text>
</comment>